<feature type="transmembrane region" description="Helical" evidence="2">
    <location>
        <begin position="58"/>
        <end position="77"/>
    </location>
</feature>
<sequence length="268" mass="28858">MDNESLSDQPEESQANEPVELVPLESGSDSEPEASSALSAGLLATMSTRLSQVFEHHVLLWSFLSGSPFVVGGGVLLAGNTPLPTEIGYLPLVIGLAVWAGGIATEISSPPNPRTYQDESVLATTTPTKRVATIRGTVGMTLVLGGVVIFFDPSVPLAYPVALMLLGLYAYATGMVQFWINSLTRYYLTSQRFIQSYRLLSVRSKAIPLSRIQATQESQTAMERLFGIGHVVIESAGESSASRIRARAIKHPYALAESLQSEIRSSEQ</sequence>
<evidence type="ECO:0000313" key="4">
    <source>
        <dbReference type="EMBL" id="MFD1568440.1"/>
    </source>
</evidence>
<feature type="domain" description="YdbS-like PH" evidence="3">
    <location>
        <begin position="184"/>
        <end position="258"/>
    </location>
</feature>
<keyword evidence="2" id="KW-0812">Transmembrane</keyword>
<keyword evidence="2" id="KW-1133">Transmembrane helix</keyword>
<comment type="caution">
    <text evidence="4">The sequence shown here is derived from an EMBL/GenBank/DDBJ whole genome shotgun (WGS) entry which is preliminary data.</text>
</comment>
<evidence type="ECO:0000313" key="5">
    <source>
        <dbReference type="Proteomes" id="UP001597139"/>
    </source>
</evidence>
<name>A0ABD6BV29_9EURY</name>
<dbReference type="RefSeq" id="WP_379822355.1">
    <property type="nucleotide sequence ID" value="NZ_JANHGR010000003.1"/>
</dbReference>
<dbReference type="Pfam" id="PF03703">
    <property type="entry name" value="bPH_2"/>
    <property type="match status" value="1"/>
</dbReference>
<dbReference type="InterPro" id="IPR005182">
    <property type="entry name" value="YdbS-like_PH"/>
</dbReference>
<reference evidence="4 5" key="1">
    <citation type="journal article" date="2019" name="Int. J. Syst. Evol. Microbiol.">
        <title>The Global Catalogue of Microorganisms (GCM) 10K type strain sequencing project: providing services to taxonomists for standard genome sequencing and annotation.</title>
        <authorList>
            <consortium name="The Broad Institute Genomics Platform"/>
            <consortium name="The Broad Institute Genome Sequencing Center for Infectious Disease"/>
            <person name="Wu L."/>
            <person name="Ma J."/>
        </authorList>
    </citation>
    <scope>NUCLEOTIDE SEQUENCE [LARGE SCALE GENOMIC DNA]</scope>
    <source>
        <strain evidence="4 5">CGMCC 1.12859</strain>
    </source>
</reference>
<feature type="transmembrane region" description="Helical" evidence="2">
    <location>
        <begin position="157"/>
        <end position="180"/>
    </location>
</feature>
<keyword evidence="2" id="KW-0472">Membrane</keyword>
<evidence type="ECO:0000256" key="1">
    <source>
        <dbReference type="SAM" id="MobiDB-lite"/>
    </source>
</evidence>
<feature type="transmembrane region" description="Helical" evidence="2">
    <location>
        <begin position="89"/>
        <end position="107"/>
    </location>
</feature>
<gene>
    <name evidence="4" type="ORF">ACFSAU_13160</name>
</gene>
<accession>A0ABD6BV29</accession>
<evidence type="ECO:0000259" key="3">
    <source>
        <dbReference type="Pfam" id="PF03703"/>
    </source>
</evidence>
<keyword evidence="5" id="KW-1185">Reference proteome</keyword>
<proteinExistence type="predicted"/>
<feature type="region of interest" description="Disordered" evidence="1">
    <location>
        <begin position="1"/>
        <end position="36"/>
    </location>
</feature>
<dbReference type="EMBL" id="JBHUCZ010000012">
    <property type="protein sequence ID" value="MFD1568440.1"/>
    <property type="molecule type" value="Genomic_DNA"/>
</dbReference>
<evidence type="ECO:0000256" key="2">
    <source>
        <dbReference type="SAM" id="Phobius"/>
    </source>
</evidence>
<organism evidence="4 5">
    <name type="scientific">Halolamina litorea</name>
    <dbReference type="NCBI Taxonomy" id="1515593"/>
    <lineage>
        <taxon>Archaea</taxon>
        <taxon>Methanobacteriati</taxon>
        <taxon>Methanobacteriota</taxon>
        <taxon>Stenosarchaea group</taxon>
        <taxon>Halobacteria</taxon>
        <taxon>Halobacteriales</taxon>
        <taxon>Haloferacaceae</taxon>
    </lineage>
</organism>
<dbReference type="Proteomes" id="UP001597139">
    <property type="component" value="Unassembled WGS sequence"/>
</dbReference>
<feature type="transmembrane region" description="Helical" evidence="2">
    <location>
        <begin position="132"/>
        <end position="151"/>
    </location>
</feature>
<protein>
    <submittedName>
        <fullName evidence="4">PH domain-containing protein</fullName>
    </submittedName>
</protein>
<dbReference type="AlphaFoldDB" id="A0ABD6BV29"/>
<feature type="compositionally biased region" description="Acidic residues" evidence="1">
    <location>
        <begin position="1"/>
        <end position="11"/>
    </location>
</feature>